<evidence type="ECO:0000256" key="1">
    <source>
        <dbReference type="SAM" id="MobiDB-lite"/>
    </source>
</evidence>
<reference evidence="2 3" key="1">
    <citation type="submission" date="2024-10" db="EMBL/GenBank/DDBJ databases">
        <authorList>
            <person name="Kim D."/>
        </authorList>
    </citation>
    <scope>NUCLEOTIDE SEQUENCE [LARGE SCALE GENOMIC DNA]</scope>
    <source>
        <strain evidence="2">BH-2024</strain>
    </source>
</reference>
<proteinExistence type="predicted"/>
<organism evidence="2 3">
    <name type="scientific">Heterodera trifolii</name>
    <dbReference type="NCBI Taxonomy" id="157864"/>
    <lineage>
        <taxon>Eukaryota</taxon>
        <taxon>Metazoa</taxon>
        <taxon>Ecdysozoa</taxon>
        <taxon>Nematoda</taxon>
        <taxon>Chromadorea</taxon>
        <taxon>Rhabditida</taxon>
        <taxon>Tylenchina</taxon>
        <taxon>Tylenchomorpha</taxon>
        <taxon>Tylenchoidea</taxon>
        <taxon>Heteroderidae</taxon>
        <taxon>Heteroderinae</taxon>
        <taxon>Heterodera</taxon>
    </lineage>
</organism>
<gene>
    <name evidence="2" type="ORF">niasHT_035767</name>
</gene>
<feature type="region of interest" description="Disordered" evidence="1">
    <location>
        <begin position="302"/>
        <end position="335"/>
    </location>
</feature>
<dbReference type="AlphaFoldDB" id="A0ABD2I9Y2"/>
<dbReference type="PANTHER" id="PTHR21192">
    <property type="entry name" value="NUCLEAR PROTEIN E3-3"/>
    <property type="match status" value="1"/>
</dbReference>
<keyword evidence="3" id="KW-1185">Reference proteome</keyword>
<name>A0ABD2I9Y2_9BILA</name>
<dbReference type="Pfam" id="PF04430">
    <property type="entry name" value="DUF498"/>
    <property type="match status" value="1"/>
</dbReference>
<protein>
    <recommendedName>
        <fullName evidence="4">NADH dehydrogenase [ubiquinone] 1 alpha subcomplex assembly factor 3</fullName>
    </recommendedName>
</protein>
<evidence type="ECO:0008006" key="4">
    <source>
        <dbReference type="Google" id="ProtNLM"/>
    </source>
</evidence>
<comment type="caution">
    <text evidence="2">The sequence shown here is derived from an EMBL/GenBank/DDBJ whole genome shotgun (WGS) entry which is preliminary data.</text>
</comment>
<sequence length="335" mass="38766">MFVARSQCCAPVTNSLKISRSFAVPWRQFFDKLKADKLKVKDKPLDDDHKRYSDDEWHWMPTGESDIQNQATVTFLSRTLKKEKLVAIKTISKFGFRTHENAYLLGPIAVFPKTVLSWRVPMPDDITPESLELFFMLQPKLDLLIVGVGDREDVDAVRHRLMPAFKREQLAYEILPTEEAIPTFNFLNGVDNRYVAAALYPPANIHVSAKENSATMLQLSGRFEEFSTPDCHFHMLDSPQPIMTVCEKIWGYTDEAVHAMKAITALREEKLKMREEQLEHKILKDKEERQNAIVASAEKRRLQAEQELEDQRKEWKKLSMKKDSNNNDGNKIDDK</sequence>
<dbReference type="SUPFAM" id="SSF64076">
    <property type="entry name" value="MTH938-like"/>
    <property type="match status" value="1"/>
</dbReference>
<dbReference type="Gene3D" id="3.40.1230.10">
    <property type="entry name" value="MTH938-like"/>
    <property type="match status" value="1"/>
</dbReference>
<evidence type="ECO:0000313" key="3">
    <source>
        <dbReference type="Proteomes" id="UP001620626"/>
    </source>
</evidence>
<dbReference type="InterPro" id="IPR036748">
    <property type="entry name" value="MTH938-like_sf"/>
</dbReference>
<dbReference type="InterPro" id="IPR007523">
    <property type="entry name" value="NDUFAF3/AAMDC"/>
</dbReference>
<evidence type="ECO:0000313" key="2">
    <source>
        <dbReference type="EMBL" id="KAL3074025.1"/>
    </source>
</evidence>
<dbReference type="Proteomes" id="UP001620626">
    <property type="component" value="Unassembled WGS sequence"/>
</dbReference>
<dbReference type="EMBL" id="JBICBT010001301">
    <property type="protein sequence ID" value="KAL3074025.1"/>
    <property type="molecule type" value="Genomic_DNA"/>
</dbReference>
<dbReference type="PANTHER" id="PTHR21192:SF2">
    <property type="entry name" value="NADH DEHYDROGENASE [UBIQUINONE] 1 ALPHA SUBCOMPLEX ASSEMBLY FACTOR 3"/>
    <property type="match status" value="1"/>
</dbReference>
<accession>A0ABD2I9Y2</accession>